<proteinExistence type="predicted"/>
<dbReference type="Pfam" id="PF07157">
    <property type="entry name" value="DNA_circ_N"/>
    <property type="match status" value="1"/>
</dbReference>
<evidence type="ECO:0000259" key="1">
    <source>
        <dbReference type="Pfam" id="PF07157"/>
    </source>
</evidence>
<dbReference type="EMBL" id="CP008956">
    <property type="protein sequence ID" value="QJQ02104.1"/>
    <property type="molecule type" value="Genomic_DNA"/>
</dbReference>
<evidence type="ECO:0000313" key="2">
    <source>
        <dbReference type="EMBL" id="QJQ02104.1"/>
    </source>
</evidence>
<evidence type="ECO:0000313" key="3">
    <source>
        <dbReference type="Proteomes" id="UP000501648"/>
    </source>
</evidence>
<dbReference type="Proteomes" id="UP000501648">
    <property type="component" value="Chromosome"/>
</dbReference>
<accession>A0A6M3ZTX6</accession>
<reference evidence="2 3" key="1">
    <citation type="journal article" date="2012" name="J. Bacteriol.">
        <title>Genome sequence of the pathogenic Herbaspirillum seropedicae strain Os34, isolated from rice roots.</title>
        <authorList>
            <person name="Ye W."/>
            <person name="Ye S."/>
            <person name="Liu J."/>
            <person name="Chang S."/>
            <person name="Chen M."/>
            <person name="Zhu B."/>
            <person name="Guo L."/>
            <person name="An Q."/>
        </authorList>
    </citation>
    <scope>NUCLEOTIDE SEQUENCE [LARGE SCALE GENOMIC DNA]</scope>
    <source>
        <strain evidence="2 3">Os34</strain>
    </source>
</reference>
<dbReference type="RefSeq" id="WP_017454743.1">
    <property type="nucleotide sequence ID" value="NZ_CP008956.1"/>
</dbReference>
<organism evidence="2 3">
    <name type="scientific">Herbaspirillum rubrisubalbicans Os34</name>
    <dbReference type="NCBI Taxonomy" id="1235827"/>
    <lineage>
        <taxon>Bacteria</taxon>
        <taxon>Pseudomonadati</taxon>
        <taxon>Pseudomonadota</taxon>
        <taxon>Betaproteobacteria</taxon>
        <taxon>Burkholderiales</taxon>
        <taxon>Oxalobacteraceae</taxon>
        <taxon>Herbaspirillum</taxon>
    </lineage>
</organism>
<sequence>MSDWKKRLQPASFRGVPFRVDTETMPVGREVVIFEYPGKDKVRTEDMGRKTRLIRFAAFVIGAKCLEERDALLAALDKPGEGELIHPWYGRMKVTATSDCTASHSREEGGVVRFELVFVEAGELGFPTATTNTRQQVQTSANSLKASALSRFSQAMAMVNMARVKVSAIQANVAAVYGAVNNYMKPLSSLFSSSASMLDALMNAPSSFGAMVFSTLADLARPFSSFGSSSSAVSGSAAAITALAQAPVSGGQDAQGVQAALVALMQDAATYNGMMDAAAVPIPEPLVAASTTPSLDAQAATAIAVTDVPVADDIAAARDELGEAIFQYALYSPLGHYETLDVARQAVNAHLSAVARAGVRLRTETPASTVPAVVLAYRLYGDASRETEIVARNRIRHAGFVPAIELQVARE</sequence>
<name>A0A6M3ZTX6_9BURK</name>
<protein>
    <submittedName>
        <fullName evidence="2">DNA circulation family protein</fullName>
    </submittedName>
</protein>
<feature type="domain" description="DNA circulation N-terminal" evidence="1">
    <location>
        <begin position="8"/>
        <end position="94"/>
    </location>
</feature>
<dbReference type="InterPro" id="IPR009826">
    <property type="entry name" value="DNA_circ_N"/>
</dbReference>
<dbReference type="AlphaFoldDB" id="A0A6M3ZTX6"/>
<gene>
    <name evidence="2" type="ORF">C798_18260</name>
</gene>